<organism evidence="1 2">
    <name type="scientific">Streptomyces mobaraensis (strain ATCC 29032 / DSM 40847 / JCM 4168 / NBRC 13819 / NCIMB 11159 / IPCR 16-22)</name>
    <dbReference type="NCBI Taxonomy" id="1223523"/>
    <lineage>
        <taxon>Bacteria</taxon>
        <taxon>Bacillati</taxon>
        <taxon>Actinomycetota</taxon>
        <taxon>Actinomycetes</taxon>
        <taxon>Kitasatosporales</taxon>
        <taxon>Streptomycetaceae</taxon>
        <taxon>Streptomyces</taxon>
    </lineage>
</organism>
<dbReference type="PATRIC" id="fig|1223523.3.peg.272"/>
<dbReference type="RefSeq" id="WP_004938142.1">
    <property type="nucleotide sequence ID" value="NZ_AORZ01000002.1"/>
</dbReference>
<sequence length="340" mass="36569">MAISSTADRQFINADKLVSASIANLEAATVLAATVQKQSADQFDGTVGQAVAIRRPFMLDGNQEGLLPGTGERTDGRIAVESKKESVLNVELNKHVYSAIQLSDAELSLEIEDFATQVALPQTDAVVNRLERIVAGALEQFSAAEKTTAGKLTIEHEPGNYIDIAQQIRFQISFMAAELTANNVPGSGRFLVLGANVAGLLMNDPNLTRVSEAGTDTALREAVIGKLYGFTLIQSNHIDPDSLYAYHPSAVQLVTRAPIVPPSVTFGASQAQGGYALRWIRDYMSETASERSFFSAYAGVAVVDDIYRDKKTGKVQPTKKVIRGIKAKVELKPKTAATPK</sequence>
<gene>
    <name evidence="1" type="ORF">H340_01349</name>
</gene>
<evidence type="ECO:0000313" key="2">
    <source>
        <dbReference type="Proteomes" id="UP000011740"/>
    </source>
</evidence>
<dbReference type="eggNOG" id="ENOG502ZC7X">
    <property type="taxonomic scope" value="Bacteria"/>
</dbReference>
<protein>
    <submittedName>
        <fullName evidence="1">Uncharacterized protein</fullName>
    </submittedName>
</protein>
<reference evidence="1 2" key="1">
    <citation type="journal article" date="2013" name="Genome Announc.">
        <title>Whole-Genome Shotgun Assembly and Analysis of the Genome of Streptomyces mobaraensis DSM 40847, a Strain for Industrial Production of Microbial Transglutaminase.</title>
        <authorList>
            <person name="Yang H."/>
            <person name="He T."/>
            <person name="Wu W."/>
            <person name="Zhu W."/>
            <person name="Lu B."/>
            <person name="Sun W."/>
        </authorList>
    </citation>
    <scope>NUCLEOTIDE SEQUENCE [LARGE SCALE GENOMIC DNA]</scope>
    <source>
        <strain evidence="1 2">DSM 40847</strain>
    </source>
</reference>
<accession>M3BRZ0</accession>
<comment type="caution">
    <text evidence="1">The sequence shown here is derived from an EMBL/GenBank/DDBJ whole genome shotgun (WGS) entry which is preliminary data.</text>
</comment>
<name>M3BRZ0_STRM1</name>
<dbReference type="EMBL" id="AORZ01000002">
    <property type="protein sequence ID" value="EMF02450.1"/>
    <property type="molecule type" value="Genomic_DNA"/>
</dbReference>
<dbReference type="Proteomes" id="UP000011740">
    <property type="component" value="Unassembled WGS sequence"/>
</dbReference>
<dbReference type="STRING" id="1223523.H340_01349"/>
<dbReference type="AlphaFoldDB" id="M3BRZ0"/>
<proteinExistence type="predicted"/>
<evidence type="ECO:0000313" key="1">
    <source>
        <dbReference type="EMBL" id="EMF02450.1"/>
    </source>
</evidence>